<reference evidence="2" key="1">
    <citation type="journal article" date="2024" name="Proc. Natl. Acad. Sci. U.S.A.">
        <title>Extraordinary preservation of gene collinearity over three hundred million years revealed in homosporous lycophytes.</title>
        <authorList>
            <person name="Li C."/>
            <person name="Wickell D."/>
            <person name="Kuo L.Y."/>
            <person name="Chen X."/>
            <person name="Nie B."/>
            <person name="Liao X."/>
            <person name="Peng D."/>
            <person name="Ji J."/>
            <person name="Jenkins J."/>
            <person name="Williams M."/>
            <person name="Shu S."/>
            <person name="Plott C."/>
            <person name="Barry K."/>
            <person name="Rajasekar S."/>
            <person name="Grimwood J."/>
            <person name="Han X."/>
            <person name="Sun S."/>
            <person name="Hou Z."/>
            <person name="He W."/>
            <person name="Dai G."/>
            <person name="Sun C."/>
            <person name="Schmutz J."/>
            <person name="Leebens-Mack J.H."/>
            <person name="Li F.W."/>
            <person name="Wang L."/>
        </authorList>
    </citation>
    <scope>NUCLEOTIDE SEQUENCE [LARGE SCALE GENOMIC DNA]</scope>
    <source>
        <strain evidence="2">cv. PW_Plant_1</strain>
    </source>
</reference>
<sequence>MFQYIGVNDWHSPIFKRGKGLWAFRTLCNQSLSKNNPNNYIQRARKAIRRKKTAAPSQKKDSKEEDDSSNKSKKISYSFADGDLLLMTSKESQKSDLKEVDGSSSLTPEDQLVLLKSAYELADVNRRSAQRQFLDLYGNIQIFCMVRRVGMEGNTSQLEPVIRLETREVEVEIPKAGKENRAYKFDKVFPPTSSQDEVFDEIEPVVQSAMDGQNICVLAYGQEEAQKTFSMTGSRDCPGIIARTLQLLFDKASMDCVGKYSFGLSIVQLYKGLMHDLLASHPTQTKKVSCLKIKMAGPRIEVENLNEVILKSDKHGILLFEKAIRAGSASSHIATRFTSHRSHCLVRVTVTRILDSGDGDRTTSQLWLVNLGSSERMLETQETQVYENFLQESRYINVSLVALGDVLSTLQKKQSHVPYRNNKLTQLLRDCLGSNSTALILVHISPKEEDIRETISTLEFSLRVGKYHNEQFSPVTSPEREAEKVTALRKTKDCEIECQWLSNKLRDLELLMKENSENHPGAEHQLQNTKTKGNSPDTETLYKIKSLKHASMTSSISNFPRFMEPTVSSRGKQIVSE</sequence>
<gene>
    <name evidence="1" type="ORF">O6H91_17G051100</name>
</gene>
<dbReference type="EMBL" id="CM055108">
    <property type="protein sequence ID" value="KAJ7525439.1"/>
    <property type="molecule type" value="Genomic_DNA"/>
</dbReference>
<proteinExistence type="predicted"/>
<accession>A0ACC2B6N6</accession>
<comment type="caution">
    <text evidence="1">The sequence shown here is derived from an EMBL/GenBank/DDBJ whole genome shotgun (WGS) entry which is preliminary data.</text>
</comment>
<dbReference type="Proteomes" id="UP001162992">
    <property type="component" value="Chromosome 17"/>
</dbReference>
<protein>
    <submittedName>
        <fullName evidence="1">Uncharacterized protein</fullName>
    </submittedName>
</protein>
<keyword evidence="2" id="KW-1185">Reference proteome</keyword>
<organism evidence="1 2">
    <name type="scientific">Diphasiastrum complanatum</name>
    <name type="common">Issler's clubmoss</name>
    <name type="synonym">Lycopodium complanatum</name>
    <dbReference type="NCBI Taxonomy" id="34168"/>
    <lineage>
        <taxon>Eukaryota</taxon>
        <taxon>Viridiplantae</taxon>
        <taxon>Streptophyta</taxon>
        <taxon>Embryophyta</taxon>
        <taxon>Tracheophyta</taxon>
        <taxon>Lycopodiopsida</taxon>
        <taxon>Lycopodiales</taxon>
        <taxon>Lycopodiaceae</taxon>
        <taxon>Lycopodioideae</taxon>
        <taxon>Diphasiastrum</taxon>
    </lineage>
</organism>
<evidence type="ECO:0000313" key="1">
    <source>
        <dbReference type="EMBL" id="KAJ7525439.1"/>
    </source>
</evidence>
<evidence type="ECO:0000313" key="2">
    <source>
        <dbReference type="Proteomes" id="UP001162992"/>
    </source>
</evidence>
<name>A0ACC2B6N6_DIPCM</name>